<evidence type="ECO:0000256" key="1">
    <source>
        <dbReference type="SAM" id="MobiDB-lite"/>
    </source>
</evidence>
<evidence type="ECO:0000313" key="3">
    <source>
        <dbReference type="Proteomes" id="UP000525652"/>
    </source>
</evidence>
<dbReference type="AlphaFoldDB" id="A0A7X1B2A6"/>
<feature type="compositionally biased region" description="Acidic residues" evidence="1">
    <location>
        <begin position="208"/>
        <end position="225"/>
    </location>
</feature>
<protein>
    <submittedName>
        <fullName evidence="2">Uncharacterized protein</fullName>
    </submittedName>
</protein>
<proteinExistence type="predicted"/>
<accession>A0A7X1B2A6</accession>
<sequence length="258" mass="29701">MSESPLWLNLLLSGPNPDRWKLVRETVSHALPKDEGLTIFVSADELEEAREAFATDRYTVAEWTISDGAMEFSEPLSEEEGNLLIYGRPDFPDDLMDALISGFRAEHFEMGRIVTHVHCGWCEKTEEAKAWFEGCIHFSDLVLLDARHEVEDAWVRDFQEKYRKLRYPCHFDLVRKNLPKHPQWFFDSQPRRLSLVFDPDDLSGLGGEEYEIEGDPPDEEDDPEAAGDPYLRRNAAGERERKVRPLPFALDGSTDSEK</sequence>
<gene>
    <name evidence="2" type="ORF">H5P30_20545</name>
</gene>
<keyword evidence="3" id="KW-1185">Reference proteome</keyword>
<dbReference type="RefSeq" id="WP_185694791.1">
    <property type="nucleotide sequence ID" value="NZ_JACHVA010000139.1"/>
</dbReference>
<dbReference type="Proteomes" id="UP000525652">
    <property type="component" value="Unassembled WGS sequence"/>
</dbReference>
<comment type="caution">
    <text evidence="2">The sequence shown here is derived from an EMBL/GenBank/DDBJ whole genome shotgun (WGS) entry which is preliminary data.</text>
</comment>
<evidence type="ECO:0000313" key="2">
    <source>
        <dbReference type="EMBL" id="MBC2604179.1"/>
    </source>
</evidence>
<name>A0A7X1B2A6_9BACT</name>
<feature type="region of interest" description="Disordered" evidence="1">
    <location>
        <begin position="204"/>
        <end position="258"/>
    </location>
</feature>
<organism evidence="2 3">
    <name type="scientific">Puniceicoccus vermicola</name>
    <dbReference type="NCBI Taxonomy" id="388746"/>
    <lineage>
        <taxon>Bacteria</taxon>
        <taxon>Pseudomonadati</taxon>
        <taxon>Verrucomicrobiota</taxon>
        <taxon>Opitutia</taxon>
        <taxon>Puniceicoccales</taxon>
        <taxon>Puniceicoccaceae</taxon>
        <taxon>Puniceicoccus</taxon>
    </lineage>
</organism>
<dbReference type="EMBL" id="JACHVA010000139">
    <property type="protein sequence ID" value="MBC2604179.1"/>
    <property type="molecule type" value="Genomic_DNA"/>
</dbReference>
<reference evidence="2 3" key="1">
    <citation type="submission" date="2020-07" db="EMBL/GenBank/DDBJ databases">
        <authorList>
            <person name="Feng X."/>
        </authorList>
    </citation>
    <scope>NUCLEOTIDE SEQUENCE [LARGE SCALE GENOMIC DNA]</scope>
    <source>
        <strain evidence="2 3">JCM14086</strain>
    </source>
</reference>